<protein>
    <submittedName>
        <fullName evidence="2">Uncharacterized protein</fullName>
    </submittedName>
</protein>
<proteinExistence type="predicted"/>
<gene>
    <name evidence="2" type="primary">AUGUSTUS-3.0.2_05795</name>
    <name evidence="2" type="ORF">TcasGA2_TC005795</name>
</gene>
<keyword evidence="1" id="KW-0732">Signal</keyword>
<organism evidence="2 3">
    <name type="scientific">Tribolium castaneum</name>
    <name type="common">Red flour beetle</name>
    <dbReference type="NCBI Taxonomy" id="7070"/>
    <lineage>
        <taxon>Eukaryota</taxon>
        <taxon>Metazoa</taxon>
        <taxon>Ecdysozoa</taxon>
        <taxon>Arthropoda</taxon>
        <taxon>Hexapoda</taxon>
        <taxon>Insecta</taxon>
        <taxon>Pterygota</taxon>
        <taxon>Neoptera</taxon>
        <taxon>Endopterygota</taxon>
        <taxon>Coleoptera</taxon>
        <taxon>Polyphaga</taxon>
        <taxon>Cucujiformia</taxon>
        <taxon>Tenebrionidae</taxon>
        <taxon>Tenebrionidae incertae sedis</taxon>
        <taxon>Tribolium</taxon>
    </lineage>
</organism>
<dbReference type="OrthoDB" id="6759849at2759"/>
<name>D6WW81_TRICA</name>
<dbReference type="InParanoid" id="D6WW81"/>
<sequence>MLVRVFVLFSFLLVLTRGKTVYKDYKPEYKLEKGEYPEKFATLETLTEFVRLVNEHKLNVSLIMSMGKNYDNGNLKEVTAMTMNFPVNSETITKEATLKEADFEKLAKIATKEKIVVAGSISQINNGTLIVSNNIKEVPITKSHKIFTGIKHGKTGFVFDDKNYAAQYTFITHGADGKNTTTKVFHGDVQVDVVDSGNLKDPEITTIKKALTDAYFTYESDVMPKALAAMLSKKLPGTDWDVAQISPHSYIDAQKWVEMKIVEDEFLVYSI</sequence>
<dbReference type="KEGG" id="tca:658401"/>
<feature type="signal peptide" evidence="1">
    <location>
        <begin position="1"/>
        <end position="18"/>
    </location>
</feature>
<keyword evidence="3" id="KW-1185">Reference proteome</keyword>
<evidence type="ECO:0000313" key="2">
    <source>
        <dbReference type="EMBL" id="EFA08171.1"/>
    </source>
</evidence>
<reference evidence="2 3" key="1">
    <citation type="journal article" date="2008" name="Nature">
        <title>The genome of the model beetle and pest Tribolium castaneum.</title>
        <authorList>
            <consortium name="Tribolium Genome Sequencing Consortium"/>
            <person name="Richards S."/>
            <person name="Gibbs R.A."/>
            <person name="Weinstock G.M."/>
            <person name="Brown S.J."/>
            <person name="Denell R."/>
            <person name="Beeman R.W."/>
            <person name="Gibbs R."/>
            <person name="Beeman R.W."/>
            <person name="Brown S.J."/>
            <person name="Bucher G."/>
            <person name="Friedrich M."/>
            <person name="Grimmelikhuijzen C.J."/>
            <person name="Klingler M."/>
            <person name="Lorenzen M."/>
            <person name="Richards S."/>
            <person name="Roth S."/>
            <person name="Schroder R."/>
            <person name="Tautz D."/>
            <person name="Zdobnov E.M."/>
            <person name="Muzny D."/>
            <person name="Gibbs R.A."/>
            <person name="Weinstock G.M."/>
            <person name="Attaway T."/>
            <person name="Bell S."/>
            <person name="Buhay C.J."/>
            <person name="Chandrabose M.N."/>
            <person name="Chavez D."/>
            <person name="Clerk-Blankenburg K.P."/>
            <person name="Cree A."/>
            <person name="Dao M."/>
            <person name="Davis C."/>
            <person name="Chacko J."/>
            <person name="Dinh H."/>
            <person name="Dugan-Rocha S."/>
            <person name="Fowler G."/>
            <person name="Garner T.T."/>
            <person name="Garnes J."/>
            <person name="Gnirke A."/>
            <person name="Hawes A."/>
            <person name="Hernandez J."/>
            <person name="Hines S."/>
            <person name="Holder M."/>
            <person name="Hume J."/>
            <person name="Jhangiani S.N."/>
            <person name="Joshi V."/>
            <person name="Khan Z.M."/>
            <person name="Jackson L."/>
            <person name="Kovar C."/>
            <person name="Kowis A."/>
            <person name="Lee S."/>
            <person name="Lewis L.R."/>
            <person name="Margolis J."/>
            <person name="Morgan M."/>
            <person name="Nazareth L.V."/>
            <person name="Nguyen N."/>
            <person name="Okwuonu G."/>
            <person name="Parker D."/>
            <person name="Richards S."/>
            <person name="Ruiz S.J."/>
            <person name="Santibanez J."/>
            <person name="Savard J."/>
            <person name="Scherer S.E."/>
            <person name="Schneider B."/>
            <person name="Sodergren E."/>
            <person name="Tautz D."/>
            <person name="Vattahil S."/>
            <person name="Villasana D."/>
            <person name="White C.S."/>
            <person name="Wright R."/>
            <person name="Park Y."/>
            <person name="Beeman R.W."/>
            <person name="Lord J."/>
            <person name="Oppert B."/>
            <person name="Lorenzen M."/>
            <person name="Brown S."/>
            <person name="Wang L."/>
            <person name="Savard J."/>
            <person name="Tautz D."/>
            <person name="Richards S."/>
            <person name="Weinstock G."/>
            <person name="Gibbs R.A."/>
            <person name="Liu Y."/>
            <person name="Worley K."/>
            <person name="Weinstock G."/>
            <person name="Elsik C.G."/>
            <person name="Reese J.T."/>
            <person name="Elhaik E."/>
            <person name="Landan G."/>
            <person name="Graur D."/>
            <person name="Arensburger P."/>
            <person name="Atkinson P."/>
            <person name="Beeman R.W."/>
            <person name="Beidler J."/>
            <person name="Brown S.J."/>
            <person name="Demuth J.P."/>
            <person name="Drury D.W."/>
            <person name="Du Y.Z."/>
            <person name="Fujiwara H."/>
            <person name="Lorenzen M."/>
            <person name="Maselli V."/>
            <person name="Osanai M."/>
            <person name="Park Y."/>
            <person name="Robertson H.M."/>
            <person name="Tu Z."/>
            <person name="Wang J.J."/>
            <person name="Wang S."/>
            <person name="Richards S."/>
            <person name="Song H."/>
            <person name="Zhang L."/>
            <person name="Sodergren E."/>
            <person name="Werner D."/>
            <person name="Stanke M."/>
            <person name="Morgenstern B."/>
            <person name="Solovyev V."/>
            <person name="Kosarev P."/>
            <person name="Brown G."/>
            <person name="Chen H.C."/>
            <person name="Ermolaeva O."/>
            <person name="Hlavina W."/>
            <person name="Kapustin Y."/>
            <person name="Kiryutin B."/>
            <person name="Kitts P."/>
            <person name="Maglott D."/>
            <person name="Pruitt K."/>
            <person name="Sapojnikov V."/>
            <person name="Souvorov A."/>
            <person name="Mackey A.J."/>
            <person name="Waterhouse R.M."/>
            <person name="Wyder S."/>
            <person name="Zdobnov E.M."/>
            <person name="Zdobnov E.M."/>
            <person name="Wyder S."/>
            <person name="Kriventseva E.V."/>
            <person name="Kadowaki T."/>
            <person name="Bork P."/>
            <person name="Aranda M."/>
            <person name="Bao R."/>
            <person name="Beermann A."/>
            <person name="Berns N."/>
            <person name="Bolognesi R."/>
            <person name="Bonneton F."/>
            <person name="Bopp D."/>
            <person name="Brown S.J."/>
            <person name="Bucher G."/>
            <person name="Butts T."/>
            <person name="Chaumot A."/>
            <person name="Denell R.E."/>
            <person name="Ferrier D.E."/>
            <person name="Friedrich M."/>
            <person name="Gordon C.M."/>
            <person name="Jindra M."/>
            <person name="Klingler M."/>
            <person name="Lan Q."/>
            <person name="Lattorff H.M."/>
            <person name="Laudet V."/>
            <person name="von Levetsow C."/>
            <person name="Liu Z."/>
            <person name="Lutz R."/>
            <person name="Lynch J.A."/>
            <person name="da Fonseca R.N."/>
            <person name="Posnien N."/>
            <person name="Reuter R."/>
            <person name="Roth S."/>
            <person name="Savard J."/>
            <person name="Schinko J.B."/>
            <person name="Schmitt C."/>
            <person name="Schoppmeier M."/>
            <person name="Schroder R."/>
            <person name="Shippy T.D."/>
            <person name="Simonnet F."/>
            <person name="Marques-Souza H."/>
            <person name="Tautz D."/>
            <person name="Tomoyasu Y."/>
            <person name="Trauner J."/>
            <person name="Van der Zee M."/>
            <person name="Vervoort M."/>
            <person name="Wittkopp N."/>
            <person name="Wimmer E.A."/>
            <person name="Yang X."/>
            <person name="Jones A.K."/>
            <person name="Sattelle D.B."/>
            <person name="Ebert P.R."/>
            <person name="Nelson D."/>
            <person name="Scott J.G."/>
            <person name="Beeman R.W."/>
            <person name="Muthukrishnan S."/>
            <person name="Kramer K.J."/>
            <person name="Arakane Y."/>
            <person name="Beeman R.W."/>
            <person name="Zhu Q."/>
            <person name="Hogenkamp D."/>
            <person name="Dixit R."/>
            <person name="Oppert B."/>
            <person name="Jiang H."/>
            <person name="Zou Z."/>
            <person name="Marshall J."/>
            <person name="Elpidina E."/>
            <person name="Vinokurov K."/>
            <person name="Oppert C."/>
            <person name="Zou Z."/>
            <person name="Evans J."/>
            <person name="Lu Z."/>
            <person name="Zhao P."/>
            <person name="Sumathipala N."/>
            <person name="Altincicek B."/>
            <person name="Vilcinskas A."/>
            <person name="Williams M."/>
            <person name="Hultmark D."/>
            <person name="Hetru C."/>
            <person name="Jiang H."/>
            <person name="Grimmelikhuijzen C.J."/>
            <person name="Hauser F."/>
            <person name="Cazzamali G."/>
            <person name="Williamson M."/>
            <person name="Park Y."/>
            <person name="Li B."/>
            <person name="Tanaka Y."/>
            <person name="Predel R."/>
            <person name="Neupert S."/>
            <person name="Schachtner J."/>
            <person name="Verleyen P."/>
            <person name="Raible F."/>
            <person name="Bork P."/>
            <person name="Friedrich M."/>
            <person name="Walden K.K."/>
            <person name="Robertson H.M."/>
            <person name="Angeli S."/>
            <person name="Foret S."/>
            <person name="Bucher G."/>
            <person name="Schuetz S."/>
            <person name="Maleszka R."/>
            <person name="Wimmer E.A."/>
            <person name="Beeman R.W."/>
            <person name="Lorenzen M."/>
            <person name="Tomoyasu Y."/>
            <person name="Miller S.C."/>
            <person name="Grossmann D."/>
            <person name="Bucher G."/>
        </authorList>
    </citation>
    <scope>NUCLEOTIDE SEQUENCE [LARGE SCALE GENOMIC DNA]</scope>
    <source>
        <strain evidence="2 3">Georgia GA2</strain>
    </source>
</reference>
<reference evidence="2 3" key="2">
    <citation type="journal article" date="2010" name="Nucleic Acids Res.">
        <title>BeetleBase in 2010: revisions to provide comprehensive genomic information for Tribolium castaneum.</title>
        <authorList>
            <person name="Kim H.S."/>
            <person name="Murphy T."/>
            <person name="Xia J."/>
            <person name="Caragea D."/>
            <person name="Park Y."/>
            <person name="Beeman R.W."/>
            <person name="Lorenzen M.D."/>
            <person name="Butcher S."/>
            <person name="Manak J.R."/>
            <person name="Brown S.J."/>
        </authorList>
    </citation>
    <scope>GENOME REANNOTATION</scope>
    <source>
        <strain evidence="2 3">Georgia GA2</strain>
    </source>
</reference>
<feature type="chain" id="PRO_5003090278" evidence="1">
    <location>
        <begin position="19"/>
        <end position="271"/>
    </location>
</feature>
<dbReference type="Proteomes" id="UP000007266">
    <property type="component" value="Linkage group 8"/>
</dbReference>
<accession>D6WW81</accession>
<dbReference type="AlphaFoldDB" id="D6WW81"/>
<evidence type="ECO:0000313" key="3">
    <source>
        <dbReference type="Proteomes" id="UP000007266"/>
    </source>
</evidence>
<evidence type="ECO:0000256" key="1">
    <source>
        <dbReference type="SAM" id="SignalP"/>
    </source>
</evidence>
<dbReference type="EMBL" id="KQ971361">
    <property type="protein sequence ID" value="EFA08171.1"/>
    <property type="molecule type" value="Genomic_DNA"/>
</dbReference>
<dbReference type="HOGENOM" id="CLU_1027915_0_0_1"/>